<dbReference type="AlphaFoldDB" id="A0A1W6SPV9"/>
<keyword evidence="2" id="KW-1185">Reference proteome</keyword>
<sequence>MTGLMARYPGQPPNFGQFLTRKEKIMKKPLSIMVTTMLACLTLGCATIVTEKAELGSKPSGVRIYPPKVYLLVDTTANASTLVYAPDYQRAYDVKPLTILAKQDFKIETDEGQLKSLVSNQDTTAILTFFQSAGDLAAKAAGVAVSASTINGTFGLESGIYLLGDDGIFQKVAVKK</sequence>
<reference evidence="1 2" key="1">
    <citation type="journal article" date="2015" name="Int. J. Syst. Evol. Microbiol.">
        <title>Nitrosospira lacus sp. nov., a psychrotolerant, ammonia-oxidizing bacterium from sandy lake sediment.</title>
        <authorList>
            <person name="Urakawa H."/>
            <person name="Garcia J.C."/>
            <person name="Nielsen J.L."/>
            <person name="Le V.Q."/>
            <person name="Kozlowski J.A."/>
            <person name="Stein L.Y."/>
            <person name="Lim C.K."/>
            <person name="Pommerening-Roser A."/>
            <person name="Martens-Habbena W."/>
            <person name="Stahl D.A."/>
            <person name="Klotz M.G."/>
        </authorList>
    </citation>
    <scope>NUCLEOTIDE SEQUENCE [LARGE SCALE GENOMIC DNA]</scope>
    <source>
        <strain evidence="1 2">APG3</strain>
    </source>
</reference>
<accession>A0A1W6SPV9</accession>
<dbReference type="KEGG" id="nlc:EBAPG3_008595"/>
<evidence type="ECO:0000313" key="2">
    <source>
        <dbReference type="Proteomes" id="UP000012179"/>
    </source>
</evidence>
<name>A0A1W6SPV9_9PROT</name>
<gene>
    <name evidence="1" type="ORF">EBAPG3_008595</name>
</gene>
<proteinExistence type="predicted"/>
<dbReference type="Proteomes" id="UP000012179">
    <property type="component" value="Chromosome"/>
</dbReference>
<protein>
    <submittedName>
        <fullName evidence="1">Uncharacterized protein</fullName>
    </submittedName>
</protein>
<organism evidence="1 2">
    <name type="scientific">Nitrosospira lacus</name>
    <dbReference type="NCBI Taxonomy" id="1288494"/>
    <lineage>
        <taxon>Bacteria</taxon>
        <taxon>Pseudomonadati</taxon>
        <taxon>Pseudomonadota</taxon>
        <taxon>Betaproteobacteria</taxon>
        <taxon>Nitrosomonadales</taxon>
        <taxon>Nitrosomonadaceae</taxon>
        <taxon>Nitrosospira</taxon>
    </lineage>
</organism>
<evidence type="ECO:0000313" key="1">
    <source>
        <dbReference type="EMBL" id="ARO87821.1"/>
    </source>
</evidence>
<dbReference type="EMBL" id="CP021106">
    <property type="protein sequence ID" value="ARO87821.1"/>
    <property type="molecule type" value="Genomic_DNA"/>
</dbReference>